<reference evidence="1 2" key="1">
    <citation type="submission" date="2020-08" db="EMBL/GenBank/DDBJ databases">
        <title>Genomic Encyclopedia of Type Strains, Phase III (KMG-III): the genomes of soil and plant-associated and newly described type strains.</title>
        <authorList>
            <person name="Whitman W."/>
        </authorList>
    </citation>
    <scope>NUCLEOTIDE SEQUENCE [LARGE SCALE GENOMIC DNA]</scope>
    <source>
        <strain evidence="1 2">CECT 8305</strain>
    </source>
</reference>
<evidence type="ECO:0000313" key="2">
    <source>
        <dbReference type="Proteomes" id="UP000588098"/>
    </source>
</evidence>
<evidence type="ECO:0000313" key="1">
    <source>
        <dbReference type="EMBL" id="MBB5934134.1"/>
    </source>
</evidence>
<comment type="caution">
    <text evidence="1">The sequence shown here is derived from an EMBL/GenBank/DDBJ whole genome shotgun (WGS) entry which is preliminary data.</text>
</comment>
<dbReference type="EMBL" id="JACHJL010000002">
    <property type="protein sequence ID" value="MBB5934134.1"/>
    <property type="molecule type" value="Genomic_DNA"/>
</dbReference>
<accession>A0A7W9Q675</accession>
<sequence length="68" mass="7658">MTGAILWRTPEKLCTARGTVLWTSPRVSRCHGPDLGFLYLRAVQKKNFPTRPKIATNGAEKTTQSDQR</sequence>
<gene>
    <name evidence="1" type="ORF">FHS42_001160</name>
</gene>
<proteinExistence type="predicted"/>
<name>A0A7W9Q675_9ACTN</name>
<organism evidence="1 2">
    <name type="scientific">Streptomyces zagrosensis</name>
    <dbReference type="NCBI Taxonomy" id="1042984"/>
    <lineage>
        <taxon>Bacteria</taxon>
        <taxon>Bacillati</taxon>
        <taxon>Actinomycetota</taxon>
        <taxon>Actinomycetes</taxon>
        <taxon>Kitasatosporales</taxon>
        <taxon>Streptomycetaceae</taxon>
        <taxon>Streptomyces</taxon>
    </lineage>
</organism>
<keyword evidence="2" id="KW-1185">Reference proteome</keyword>
<protein>
    <submittedName>
        <fullName evidence="1">Uncharacterized protein</fullName>
    </submittedName>
</protein>
<dbReference type="Proteomes" id="UP000588098">
    <property type="component" value="Unassembled WGS sequence"/>
</dbReference>
<dbReference type="AlphaFoldDB" id="A0A7W9Q675"/>